<protein>
    <submittedName>
        <fullName evidence="6">Azurin</fullName>
    </submittedName>
</protein>
<dbReference type="InterPro" id="IPR028871">
    <property type="entry name" value="BlueCu_1_BS"/>
</dbReference>
<dbReference type="InterPro" id="IPR050845">
    <property type="entry name" value="Cu-binding_ET"/>
</dbReference>
<dbReference type="InterPro" id="IPR000923">
    <property type="entry name" value="BlueCu_1"/>
</dbReference>
<dbReference type="Proteomes" id="UP000317593">
    <property type="component" value="Unassembled WGS sequence"/>
</dbReference>
<dbReference type="InterPro" id="IPR033138">
    <property type="entry name" value="Cu_oxidase_CS"/>
</dbReference>
<dbReference type="GO" id="GO:0005507">
    <property type="term" value="F:copper ion binding"/>
    <property type="evidence" value="ECO:0007669"/>
    <property type="project" value="InterPro"/>
</dbReference>
<dbReference type="SUPFAM" id="SSF49503">
    <property type="entry name" value="Cupredoxins"/>
    <property type="match status" value="1"/>
</dbReference>
<dbReference type="Gene3D" id="2.60.40.420">
    <property type="entry name" value="Cupredoxins - blue copper proteins"/>
    <property type="match status" value="1"/>
</dbReference>
<dbReference type="AlphaFoldDB" id="A0A521BKC9"/>
<dbReference type="PANTHER" id="PTHR38439:SF2">
    <property type="entry name" value="OUTER MEMBRANE PROTEIN H.8"/>
    <property type="match status" value="1"/>
</dbReference>
<evidence type="ECO:0000256" key="1">
    <source>
        <dbReference type="ARBA" id="ARBA00022448"/>
    </source>
</evidence>
<dbReference type="PROSITE" id="PS00196">
    <property type="entry name" value="COPPER_BLUE"/>
    <property type="match status" value="1"/>
</dbReference>
<feature type="domain" description="Blue (type 1) copper" evidence="5">
    <location>
        <begin position="42"/>
        <end position="160"/>
    </location>
</feature>
<dbReference type="OrthoDB" id="9814063at2"/>
<dbReference type="GO" id="GO:0009055">
    <property type="term" value="F:electron transfer activity"/>
    <property type="evidence" value="ECO:0007669"/>
    <property type="project" value="InterPro"/>
</dbReference>
<keyword evidence="4" id="KW-0186">Copper</keyword>
<dbReference type="PROSITE" id="PS00079">
    <property type="entry name" value="MULTICOPPER_OXIDASE1"/>
    <property type="match status" value="1"/>
</dbReference>
<reference evidence="6 7" key="1">
    <citation type="submission" date="2017-05" db="EMBL/GenBank/DDBJ databases">
        <authorList>
            <person name="Varghese N."/>
            <person name="Submissions S."/>
        </authorList>
    </citation>
    <scope>NUCLEOTIDE SEQUENCE [LARGE SCALE GENOMIC DNA]</scope>
    <source>
        <strain evidence="6 7">DSM 21194</strain>
    </source>
</reference>
<accession>A0A521BKC9</accession>
<keyword evidence="3" id="KW-0249">Electron transport</keyword>
<dbReference type="InterPro" id="IPR008972">
    <property type="entry name" value="Cupredoxin"/>
</dbReference>
<evidence type="ECO:0000313" key="6">
    <source>
        <dbReference type="EMBL" id="SMO47532.1"/>
    </source>
</evidence>
<dbReference type="RefSeq" id="WP_142713406.1">
    <property type="nucleotide sequence ID" value="NZ_FXTH01000003.1"/>
</dbReference>
<evidence type="ECO:0000313" key="7">
    <source>
        <dbReference type="Proteomes" id="UP000317593"/>
    </source>
</evidence>
<gene>
    <name evidence="6" type="ORF">SAMN06265218_103181</name>
</gene>
<dbReference type="EMBL" id="FXTH01000003">
    <property type="protein sequence ID" value="SMO47532.1"/>
    <property type="molecule type" value="Genomic_DNA"/>
</dbReference>
<evidence type="ECO:0000259" key="5">
    <source>
        <dbReference type="Pfam" id="PF00127"/>
    </source>
</evidence>
<keyword evidence="2" id="KW-0479">Metal-binding</keyword>
<dbReference type="PANTHER" id="PTHR38439">
    <property type="entry name" value="AURACYANIN-B"/>
    <property type="match status" value="1"/>
</dbReference>
<keyword evidence="7" id="KW-1185">Reference proteome</keyword>
<keyword evidence="1" id="KW-0813">Transport</keyword>
<evidence type="ECO:0000256" key="3">
    <source>
        <dbReference type="ARBA" id="ARBA00022982"/>
    </source>
</evidence>
<evidence type="ECO:0000256" key="2">
    <source>
        <dbReference type="ARBA" id="ARBA00022723"/>
    </source>
</evidence>
<organism evidence="6 7">
    <name type="scientific">Fodinibius sediminis</name>
    <dbReference type="NCBI Taxonomy" id="1214077"/>
    <lineage>
        <taxon>Bacteria</taxon>
        <taxon>Pseudomonadati</taxon>
        <taxon>Balneolota</taxon>
        <taxon>Balneolia</taxon>
        <taxon>Balneolales</taxon>
        <taxon>Balneolaceae</taxon>
        <taxon>Fodinibius</taxon>
    </lineage>
</organism>
<proteinExistence type="predicted"/>
<name>A0A521BKC9_9BACT</name>
<dbReference type="Pfam" id="PF00127">
    <property type="entry name" value="Copper-bind"/>
    <property type="match status" value="1"/>
</dbReference>
<sequence length="160" mass="17124">MMPITTMINKGLLPVIAVLLLFGAAFGPVNNSSEPRTIEIVGSDHMKFDVTSIDAAPGEEIRIVLTTESNLPKMAMAHNVVVLDDETDIQKFVSASAKARDNQYIADGFEDQIIAATDLAGGGETVEVTFTAPEEPGTYEYICSFPGHYASGMKGVLNVE</sequence>
<evidence type="ECO:0000256" key="4">
    <source>
        <dbReference type="ARBA" id="ARBA00023008"/>
    </source>
</evidence>